<dbReference type="SUPFAM" id="SSF56349">
    <property type="entry name" value="DNA breaking-rejoining enzymes"/>
    <property type="match status" value="1"/>
</dbReference>
<evidence type="ECO:0000259" key="7">
    <source>
        <dbReference type="Pfam" id="PF01028"/>
    </source>
</evidence>
<dbReference type="Gene3D" id="1.10.132.120">
    <property type="match status" value="1"/>
</dbReference>
<dbReference type="InterPro" id="IPR049331">
    <property type="entry name" value="Top1B_N_bact"/>
</dbReference>
<keyword evidence="5" id="KW-0238">DNA-binding</keyword>
<dbReference type="OrthoDB" id="9778962at2"/>
<dbReference type="InterPro" id="IPR001631">
    <property type="entry name" value="TopoI"/>
</dbReference>
<dbReference type="EMBL" id="CP032829">
    <property type="protein sequence ID" value="AYJ87855.1"/>
    <property type="molecule type" value="Genomic_DNA"/>
</dbReference>
<dbReference type="InterPro" id="IPR035447">
    <property type="entry name" value="DNA_topo_I_N_sf"/>
</dbReference>
<reference evidence="9 10" key="1">
    <citation type="submission" date="2018-09" db="EMBL/GenBank/DDBJ databases">
        <title>Sphingomonas peninsula sp. nov., isolated from fildes peninsula, Antarctic soil.</title>
        <authorList>
            <person name="Yingchao G."/>
        </authorList>
    </citation>
    <scope>NUCLEOTIDE SEQUENCE [LARGE SCALE GENOMIC DNA]</scope>
    <source>
        <strain evidence="9 10">YZ-8</strain>
    </source>
</reference>
<comment type="catalytic activity">
    <reaction evidence="1">
        <text>ATP-independent breakage of single-stranded DNA, followed by passage and rejoining.</text>
        <dbReference type="EC" id="5.6.2.1"/>
    </reaction>
</comment>
<dbReference type="InterPro" id="IPR011010">
    <property type="entry name" value="DNA_brk_join_enz"/>
</dbReference>
<proteinExistence type="inferred from homology"/>
<dbReference type="KEGG" id="spha:D3Y57_08730"/>
<keyword evidence="4" id="KW-0799">Topoisomerase</keyword>
<feature type="domain" description="DNA topoisomerase I catalytic core eukaryotic-type" evidence="7">
    <location>
        <begin position="64"/>
        <end position="280"/>
    </location>
</feature>
<keyword evidence="10" id="KW-1185">Reference proteome</keyword>
<evidence type="ECO:0000259" key="8">
    <source>
        <dbReference type="Pfam" id="PF21338"/>
    </source>
</evidence>
<evidence type="ECO:0000256" key="5">
    <source>
        <dbReference type="ARBA" id="ARBA00023125"/>
    </source>
</evidence>
<dbReference type="Gene3D" id="3.30.66.10">
    <property type="entry name" value="DNA topoisomerase I domain"/>
    <property type="match status" value="1"/>
</dbReference>
<evidence type="ECO:0000256" key="4">
    <source>
        <dbReference type="ARBA" id="ARBA00023029"/>
    </source>
</evidence>
<comment type="similarity">
    <text evidence="2">Belongs to the type IB topoisomerase family.</text>
</comment>
<protein>
    <recommendedName>
        <fullName evidence="3">DNA topoisomerase</fullName>
        <ecNumber evidence="3">5.6.2.1</ecNumber>
    </recommendedName>
</protein>
<dbReference type="Gene3D" id="3.90.15.10">
    <property type="entry name" value="Topoisomerase I, Chain A, domain 3"/>
    <property type="match status" value="1"/>
</dbReference>
<dbReference type="PROSITE" id="PS52038">
    <property type="entry name" value="TOPO_IB_2"/>
    <property type="match status" value="1"/>
</dbReference>
<evidence type="ECO:0000313" key="10">
    <source>
        <dbReference type="Proteomes" id="UP000276254"/>
    </source>
</evidence>
<evidence type="ECO:0000256" key="1">
    <source>
        <dbReference type="ARBA" id="ARBA00000213"/>
    </source>
</evidence>
<feature type="domain" description="DNA topoisomerase IB N-terminal" evidence="8">
    <location>
        <begin position="4"/>
        <end position="52"/>
    </location>
</feature>
<dbReference type="GO" id="GO:0003917">
    <property type="term" value="F:DNA topoisomerase type I (single strand cut, ATP-independent) activity"/>
    <property type="evidence" value="ECO:0007669"/>
    <property type="project" value="UniProtKB-EC"/>
</dbReference>
<dbReference type="Pfam" id="PF21338">
    <property type="entry name" value="Top1B_N_bact"/>
    <property type="match status" value="1"/>
</dbReference>
<name>A0A494TRY3_SPHPE</name>
<evidence type="ECO:0000313" key="9">
    <source>
        <dbReference type="EMBL" id="AYJ87855.1"/>
    </source>
</evidence>
<dbReference type="SUPFAM" id="SSF55869">
    <property type="entry name" value="DNA topoisomerase I domain"/>
    <property type="match status" value="1"/>
</dbReference>
<evidence type="ECO:0000256" key="3">
    <source>
        <dbReference type="ARBA" id="ARBA00012891"/>
    </source>
</evidence>
<dbReference type="Proteomes" id="UP000276254">
    <property type="component" value="Chromosome"/>
</dbReference>
<keyword evidence="6 9" id="KW-0413">Isomerase</keyword>
<accession>A0A494TRY3</accession>
<dbReference type="AlphaFoldDB" id="A0A494TRY3"/>
<dbReference type="GO" id="GO:0006265">
    <property type="term" value="P:DNA topological change"/>
    <property type="evidence" value="ECO:0007669"/>
    <property type="project" value="InterPro"/>
</dbReference>
<dbReference type="GO" id="GO:0003677">
    <property type="term" value="F:DNA binding"/>
    <property type="evidence" value="ECO:0007669"/>
    <property type="project" value="UniProtKB-KW"/>
</dbReference>
<sequence length="314" mass="34846">MRHGWGYWDAKGVRITDRDEIDRLNKVALPPAYRDAWFCPSPEGHIQAIGYDARGRKQYRYHTGFRAAQDAAKYDKCSAFGRALPLLRARVERDLAGKATDRDTVIAAVVRLLDIGHLRVGNEAYAQSNKSFGATTLRNRHVKVAGQRLNLQYRAKSGVMRKLTITDRGLSRVVRRVQDLPGQQLFQYRDDAGEIHSVGSAEVNAYIRDAMGDDFTAKHFRTWSASVIALEHVEIAASSGIKIKLAELLEPVAAALGNTPTIARKSYVHPYVLERASTSSEALVLPRKTRWLSPAERALIELLDAGAKAVSKAA</sequence>
<evidence type="ECO:0000256" key="2">
    <source>
        <dbReference type="ARBA" id="ARBA00006645"/>
    </source>
</evidence>
<gene>
    <name evidence="9" type="ORF">D3Y57_08730</name>
</gene>
<dbReference type="InterPro" id="IPR013500">
    <property type="entry name" value="TopoI_cat_euk"/>
</dbReference>
<dbReference type="PRINTS" id="PR00416">
    <property type="entry name" value="EUTPISMRASEI"/>
</dbReference>
<organism evidence="9 10">
    <name type="scientific">Sphingomonas paeninsulae</name>
    <dbReference type="NCBI Taxonomy" id="2319844"/>
    <lineage>
        <taxon>Bacteria</taxon>
        <taxon>Pseudomonadati</taxon>
        <taxon>Pseudomonadota</taxon>
        <taxon>Alphaproteobacteria</taxon>
        <taxon>Sphingomonadales</taxon>
        <taxon>Sphingomonadaceae</taxon>
        <taxon>Sphingomonas</taxon>
    </lineage>
</organism>
<evidence type="ECO:0000256" key="6">
    <source>
        <dbReference type="ARBA" id="ARBA00023235"/>
    </source>
</evidence>
<dbReference type="EC" id="5.6.2.1" evidence="3"/>
<dbReference type="InterPro" id="IPR014711">
    <property type="entry name" value="TopoI_cat_a-hlx-sub_euk"/>
</dbReference>
<dbReference type="Pfam" id="PF01028">
    <property type="entry name" value="Topoisom_I"/>
    <property type="match status" value="1"/>
</dbReference>